<dbReference type="SUPFAM" id="SSF52540">
    <property type="entry name" value="P-loop containing nucleoside triphosphate hydrolases"/>
    <property type="match status" value="1"/>
</dbReference>
<dbReference type="EMBL" id="CP001738">
    <property type="protein sequence ID" value="ACY97047.1"/>
    <property type="molecule type" value="Genomic_DNA"/>
</dbReference>
<dbReference type="eggNOG" id="COG3629">
    <property type="taxonomic scope" value="Bacteria"/>
</dbReference>
<keyword evidence="2 3" id="KW-0238">DNA-binding</keyword>
<feature type="DNA-binding region" description="OmpR/PhoB-type" evidence="3">
    <location>
        <begin position="1"/>
        <end position="97"/>
    </location>
</feature>
<evidence type="ECO:0000256" key="4">
    <source>
        <dbReference type="SAM" id="MobiDB-lite"/>
    </source>
</evidence>
<feature type="compositionally biased region" description="Pro residues" evidence="4">
    <location>
        <begin position="264"/>
        <end position="279"/>
    </location>
</feature>
<comment type="similarity">
    <text evidence="1">Belongs to the AfsR/DnrI/RedD regulatory family.</text>
</comment>
<dbReference type="GO" id="GO:0006355">
    <property type="term" value="P:regulation of DNA-templated transcription"/>
    <property type="evidence" value="ECO:0007669"/>
    <property type="project" value="InterPro"/>
</dbReference>
<dbReference type="SUPFAM" id="SSF46894">
    <property type="entry name" value="C-terminal effector domain of the bipartite response regulators"/>
    <property type="match status" value="1"/>
</dbReference>
<dbReference type="Proteomes" id="UP000001918">
    <property type="component" value="Chromosome"/>
</dbReference>
<dbReference type="CDD" id="cd15831">
    <property type="entry name" value="BTAD"/>
    <property type="match status" value="1"/>
</dbReference>
<dbReference type="SMART" id="SM00862">
    <property type="entry name" value="Trans_reg_C"/>
    <property type="match status" value="1"/>
</dbReference>
<dbReference type="InterPro" id="IPR011990">
    <property type="entry name" value="TPR-like_helical_dom_sf"/>
</dbReference>
<sequence>MVRFQVLGPLKADLGGRPVRLGGLRQRAVLAVLLIARGRIVSAEQIVSAVWEGSPPPSPTTLHAYVSELRRALEPDRPARAPARLLVREGPGYALRITPDQLDAERFTDLAARGRRALEAGAAAQAEELLGRALDLWQGPAYAEFTDAGFAIPEIARLEDLRAGVQDDRVAAMIELGRHATAVGLLEAQVAEHPLRERGWELLALALYRSGRQADALAALRTVRRRLADELGIEPGPALRALETAMLTQDPGLDPAPRHGAVPPGRPPAAEPVPPPAEPPAQWTPALRPEPARTGGNLPFALSAFVGRTEELAMTGRLLAEHRLVTLTGTGGVGKTRLALEAARRRSDPDGPWLVELAGLQEETLLAAAVAAALGIPGVSTPDQLAAVLAGRELVLLLDNCEHLLRGAAELVGALLARCGGLRVLATSREPLGVAGEAVYEVPPLEPAGDAAELFRRRAAAVLPGWSPDEAEQARIVRLCAELDGIPLAIELAAAQCRVLSIDQVADALADRFAVLVGGAAGGPSRHRTLEEAVAWSHQLLEPAERRLFHRLGVFAGGFDLEAAGAVAGVTPVLPPLSALVRKSLLTVEPGSAPRRYRMLETLRQYALRKLDPAELEAARERHRAWVLARAEAADRRLRGPQGADLLAQLSGDLAEIRATFASAAAAGDGEYMLRLGAAMYWFCYRKGHIAEGLSWLSEALAAVPDADPGLRARARVGLGGLLYLNGQVRDAYEAALTAGQEARAAGDRITEALTDIYRVYMGALAGVPLDVAELSRTAVERARATTEEWLVAEALMVQGMMARLAGDPSAPQVLEEAIAVAQACGHGWSVGSALWAAMKAALDRGDGPRTLELAKGLLVISERDVDVTSWLVLLHTAAHALVLTGRPESAAVLVGAVEGIGRQVGFSPEKMDPLDGPRTSAAVRRALPAHEYRRHLARGRRMSRREVSALLADLIAETTAAAGRPGAR</sequence>
<reference evidence="6 7" key="1">
    <citation type="journal article" date="2011" name="Stand. Genomic Sci.">
        <title>Complete genome sequence of Thermomonospora curvata type strain (B9).</title>
        <authorList>
            <person name="Chertkov O."/>
            <person name="Sikorski J."/>
            <person name="Nolan M."/>
            <person name="Lapidus A."/>
            <person name="Lucas S."/>
            <person name="Del Rio T.G."/>
            <person name="Tice H."/>
            <person name="Cheng J.F."/>
            <person name="Goodwin L."/>
            <person name="Pitluck S."/>
            <person name="Liolios K."/>
            <person name="Ivanova N."/>
            <person name="Mavromatis K."/>
            <person name="Mikhailova N."/>
            <person name="Ovchinnikova G."/>
            <person name="Pati A."/>
            <person name="Chen A."/>
            <person name="Palaniappan K."/>
            <person name="Djao O.D."/>
            <person name="Land M."/>
            <person name="Hauser L."/>
            <person name="Chang Y.J."/>
            <person name="Jeffries C.D."/>
            <person name="Brettin T."/>
            <person name="Han C."/>
            <person name="Detter J.C."/>
            <person name="Rohde M."/>
            <person name="Goker M."/>
            <person name="Woyke T."/>
            <person name="Bristow J."/>
            <person name="Eisen J.A."/>
            <person name="Markowitz V."/>
            <person name="Hugenholtz P."/>
            <person name="Klenk H.P."/>
            <person name="Kyrpides N.C."/>
        </authorList>
    </citation>
    <scope>NUCLEOTIDE SEQUENCE [LARGE SCALE GENOMIC DNA]</scope>
    <source>
        <strain evidence="7">ATCC 19995 / DSM 43183 / JCM 3096 / KCTC 9072 / NBRC 15933 / NCIMB 10081 / Henssen B9</strain>
    </source>
</reference>
<dbReference type="InterPro" id="IPR001867">
    <property type="entry name" value="OmpR/PhoB-type_DNA-bd"/>
</dbReference>
<dbReference type="Gene3D" id="3.40.50.300">
    <property type="entry name" value="P-loop containing nucleotide triphosphate hydrolases"/>
    <property type="match status" value="1"/>
</dbReference>
<dbReference type="Gene3D" id="1.10.10.10">
    <property type="entry name" value="Winged helix-like DNA-binding domain superfamily/Winged helix DNA-binding domain"/>
    <property type="match status" value="1"/>
</dbReference>
<dbReference type="PANTHER" id="PTHR47691:SF3">
    <property type="entry name" value="HTH-TYPE TRANSCRIPTIONAL REGULATOR RV0890C-RELATED"/>
    <property type="match status" value="1"/>
</dbReference>
<keyword evidence="7" id="KW-1185">Reference proteome</keyword>
<dbReference type="Pfam" id="PF00486">
    <property type="entry name" value="Trans_reg_C"/>
    <property type="match status" value="1"/>
</dbReference>
<dbReference type="Pfam" id="PF03704">
    <property type="entry name" value="BTAD"/>
    <property type="match status" value="1"/>
</dbReference>
<proteinExistence type="inferred from homology"/>
<dbReference type="GO" id="GO:0000160">
    <property type="term" value="P:phosphorelay signal transduction system"/>
    <property type="evidence" value="ECO:0007669"/>
    <property type="project" value="InterPro"/>
</dbReference>
<dbReference type="SUPFAM" id="SSF48452">
    <property type="entry name" value="TPR-like"/>
    <property type="match status" value="1"/>
</dbReference>
<dbReference type="GO" id="GO:0003677">
    <property type="term" value="F:DNA binding"/>
    <property type="evidence" value="ECO:0007669"/>
    <property type="project" value="UniProtKB-UniRule"/>
</dbReference>
<dbReference type="Pfam" id="PF25872">
    <property type="entry name" value="HTH_77"/>
    <property type="match status" value="1"/>
</dbReference>
<evidence type="ECO:0000256" key="2">
    <source>
        <dbReference type="ARBA" id="ARBA00023125"/>
    </source>
</evidence>
<protein>
    <submittedName>
        <fullName evidence="6">Transcriptional regulator, winged helix family</fullName>
    </submittedName>
</protein>
<dbReference type="KEGG" id="tcu:Tcur_1468"/>
<dbReference type="HOGENOM" id="CLU_004665_1_0_11"/>
<dbReference type="InterPro" id="IPR027417">
    <property type="entry name" value="P-loop_NTPase"/>
</dbReference>
<dbReference type="SMART" id="SM01043">
    <property type="entry name" value="BTAD"/>
    <property type="match status" value="1"/>
</dbReference>
<evidence type="ECO:0000313" key="6">
    <source>
        <dbReference type="EMBL" id="ACY97047.1"/>
    </source>
</evidence>
<evidence type="ECO:0000259" key="5">
    <source>
        <dbReference type="PROSITE" id="PS51755"/>
    </source>
</evidence>
<evidence type="ECO:0000256" key="1">
    <source>
        <dbReference type="ARBA" id="ARBA00005820"/>
    </source>
</evidence>
<evidence type="ECO:0000256" key="3">
    <source>
        <dbReference type="PROSITE-ProRule" id="PRU01091"/>
    </source>
</evidence>
<dbReference type="STRING" id="471852.Tcur_1468"/>
<dbReference type="InterPro" id="IPR005158">
    <property type="entry name" value="BTAD"/>
</dbReference>
<dbReference type="AlphaFoldDB" id="D1AAN7"/>
<name>D1AAN7_THECD</name>
<gene>
    <name evidence="6" type="ordered locus">Tcur_1468</name>
</gene>
<feature type="region of interest" description="Disordered" evidence="4">
    <location>
        <begin position="249"/>
        <end position="281"/>
    </location>
</feature>
<dbReference type="InterPro" id="IPR058852">
    <property type="entry name" value="HTH_77"/>
</dbReference>
<dbReference type="PRINTS" id="PR00364">
    <property type="entry name" value="DISEASERSIST"/>
</dbReference>
<accession>D1AAN7</accession>
<feature type="domain" description="OmpR/PhoB-type" evidence="5">
    <location>
        <begin position="1"/>
        <end position="97"/>
    </location>
</feature>
<dbReference type="InterPro" id="IPR036388">
    <property type="entry name" value="WH-like_DNA-bd_sf"/>
</dbReference>
<dbReference type="RefSeq" id="WP_012851831.1">
    <property type="nucleotide sequence ID" value="NC_013510.1"/>
</dbReference>
<dbReference type="Gene3D" id="1.25.40.10">
    <property type="entry name" value="Tetratricopeptide repeat domain"/>
    <property type="match status" value="1"/>
</dbReference>
<dbReference type="InterPro" id="IPR016032">
    <property type="entry name" value="Sig_transdc_resp-reg_C-effctor"/>
</dbReference>
<organism evidence="6 7">
    <name type="scientific">Thermomonospora curvata (strain ATCC 19995 / DSM 43183 / JCM 3096 / KCTC 9072 / NBRC 15933 / NCIMB 10081 / Henssen B9)</name>
    <dbReference type="NCBI Taxonomy" id="471852"/>
    <lineage>
        <taxon>Bacteria</taxon>
        <taxon>Bacillati</taxon>
        <taxon>Actinomycetota</taxon>
        <taxon>Actinomycetes</taxon>
        <taxon>Streptosporangiales</taxon>
        <taxon>Thermomonosporaceae</taxon>
        <taxon>Thermomonospora</taxon>
    </lineage>
</organism>
<dbReference type="CDD" id="cd00383">
    <property type="entry name" value="trans_reg_C"/>
    <property type="match status" value="1"/>
</dbReference>
<dbReference type="eggNOG" id="COG3903">
    <property type="taxonomic scope" value="Bacteria"/>
</dbReference>
<dbReference type="PANTHER" id="PTHR47691">
    <property type="entry name" value="REGULATOR-RELATED"/>
    <property type="match status" value="1"/>
</dbReference>
<evidence type="ECO:0000313" key="7">
    <source>
        <dbReference type="Proteomes" id="UP000001918"/>
    </source>
</evidence>
<dbReference type="PROSITE" id="PS51755">
    <property type="entry name" value="OMPR_PHOB"/>
    <property type="match status" value="1"/>
</dbReference>